<protein>
    <submittedName>
        <fullName evidence="2">Uncharacterized protein</fullName>
    </submittedName>
</protein>
<comment type="caution">
    <text evidence="2">The sequence shown here is derived from an EMBL/GenBank/DDBJ whole genome shotgun (WGS) entry which is preliminary data.</text>
</comment>
<feature type="signal peptide" evidence="1">
    <location>
        <begin position="1"/>
        <end position="18"/>
    </location>
</feature>
<keyword evidence="1" id="KW-0732">Signal</keyword>
<gene>
    <name evidence="2" type="ORF">PGTUg99_034444</name>
</gene>
<accession>A0A5B0SMK6</accession>
<dbReference type="Proteomes" id="UP000325313">
    <property type="component" value="Unassembled WGS sequence"/>
</dbReference>
<proteinExistence type="predicted"/>
<reference evidence="2 3" key="1">
    <citation type="submission" date="2019-05" db="EMBL/GenBank/DDBJ databases">
        <title>Emergence of the Ug99 lineage of the wheat stem rust pathogen through somatic hybridization.</title>
        <authorList>
            <person name="Li F."/>
            <person name="Upadhyaya N.M."/>
            <person name="Sperschneider J."/>
            <person name="Matny O."/>
            <person name="Nguyen-Phuc H."/>
            <person name="Mago R."/>
            <person name="Raley C."/>
            <person name="Miller M.E."/>
            <person name="Silverstein K.A.T."/>
            <person name="Henningsen E."/>
            <person name="Hirsch C.D."/>
            <person name="Visser B."/>
            <person name="Pretorius Z.A."/>
            <person name="Steffenson B.J."/>
            <person name="Schwessinger B."/>
            <person name="Dodds P.N."/>
            <person name="Figueroa M."/>
        </authorList>
    </citation>
    <scope>NUCLEOTIDE SEQUENCE [LARGE SCALE GENOMIC DNA]</scope>
    <source>
        <strain evidence="2 3">Ug99</strain>
    </source>
</reference>
<feature type="chain" id="PRO_5023001028" evidence="1">
    <location>
        <begin position="19"/>
        <end position="298"/>
    </location>
</feature>
<evidence type="ECO:0000313" key="2">
    <source>
        <dbReference type="EMBL" id="KAA1139037.1"/>
    </source>
</evidence>
<name>A0A5B0SMK6_PUCGR</name>
<organism evidence="2 3">
    <name type="scientific">Puccinia graminis f. sp. tritici</name>
    <dbReference type="NCBI Taxonomy" id="56615"/>
    <lineage>
        <taxon>Eukaryota</taxon>
        <taxon>Fungi</taxon>
        <taxon>Dikarya</taxon>
        <taxon>Basidiomycota</taxon>
        <taxon>Pucciniomycotina</taxon>
        <taxon>Pucciniomycetes</taxon>
        <taxon>Pucciniales</taxon>
        <taxon>Pucciniaceae</taxon>
        <taxon>Puccinia</taxon>
    </lineage>
</organism>
<dbReference type="AlphaFoldDB" id="A0A5B0SMK6"/>
<dbReference type="EMBL" id="VDEP01000001">
    <property type="protein sequence ID" value="KAA1139037.1"/>
    <property type="molecule type" value="Genomic_DNA"/>
</dbReference>
<sequence length="298" mass="33472">MALQSRFFLVSLFAVVAGIFYGSNGTVELRKDHGKATPSLEIKFDDGHNGLYQSMMVFEPSVLTLSNWSAIPELAIKLEAESELRNGPAIAKMWNQLSNGLSKVMHSAQELNARGKWDLHLLSSQLKVLCHRKHFSEPELKSLIRKIFTCLSTMLNSLEDLEALIIQTTQIKASVYSTLYTTEKHLRLDLEEGGLTRWLILHFRGNRAILRRQTELSLTQLAIGYATEASEFLSKIETKVKSCKANIMPVRRAKSAGERLTLVAVKLAGFTESAPLPSSISFFILQTEIQFLINISRF</sequence>
<evidence type="ECO:0000256" key="1">
    <source>
        <dbReference type="SAM" id="SignalP"/>
    </source>
</evidence>
<evidence type="ECO:0000313" key="3">
    <source>
        <dbReference type="Proteomes" id="UP000325313"/>
    </source>
</evidence>